<protein>
    <submittedName>
        <fullName evidence="1">Uncharacterized protein</fullName>
    </submittedName>
</protein>
<reference evidence="1" key="1">
    <citation type="journal article" date="2015" name="Nature">
        <title>Complex archaea that bridge the gap between prokaryotes and eukaryotes.</title>
        <authorList>
            <person name="Spang A."/>
            <person name="Saw J.H."/>
            <person name="Jorgensen S.L."/>
            <person name="Zaremba-Niedzwiedzka K."/>
            <person name="Martijn J."/>
            <person name="Lind A.E."/>
            <person name="van Eijk R."/>
            <person name="Schleper C."/>
            <person name="Guy L."/>
            <person name="Ettema T.J."/>
        </authorList>
    </citation>
    <scope>NUCLEOTIDE SEQUENCE</scope>
</reference>
<accession>A0A0F9DYX9</accession>
<evidence type="ECO:0000313" key="1">
    <source>
        <dbReference type="EMBL" id="KKL59011.1"/>
    </source>
</evidence>
<dbReference type="Pfam" id="PF19821">
    <property type="entry name" value="Phage_capsid_2"/>
    <property type="match status" value="1"/>
</dbReference>
<name>A0A0F9DYX9_9ZZZZ</name>
<dbReference type="AlphaFoldDB" id="A0A0F9DYX9"/>
<dbReference type="InterPro" id="IPR045565">
    <property type="entry name" value="Phage_capsid_2"/>
</dbReference>
<comment type="caution">
    <text evidence="1">The sequence shown here is derived from an EMBL/GenBank/DDBJ whole genome shotgun (WGS) entry which is preliminary data.</text>
</comment>
<gene>
    <name evidence="1" type="ORF">LCGC14_2219620</name>
</gene>
<sequence length="316" mass="33920">MATTFAGTDSVDVSGAGNYIPELWSDEVLAAYKANLVMEQLVTRLDFHGEKGDTIRIPQPTRGSVSAKVADNTVVLIAESNTQFSLVINNHFEYSRLIDDIAKTQALDSMRQFYTDDAGYALAIQVDTDINALGEGFAASAATPTTAGTAYDEAVIGSDGSTQWTDQASGNGAALTDAGIRRVIQYLDASNVPARDRALVVSEVEKRKLLGLPRFTEQAFGGAAAADSIRNGLIGNVYGVPVYVTTNTGTDDANDSTTYDACLMFQREAIVFVEQLGPRTQTQYKQEFLADLFTADQLYEAGLMRPEAGVAIIVPQ</sequence>
<dbReference type="EMBL" id="LAZR01029630">
    <property type="protein sequence ID" value="KKL59011.1"/>
    <property type="molecule type" value="Genomic_DNA"/>
</dbReference>
<organism evidence="1">
    <name type="scientific">marine sediment metagenome</name>
    <dbReference type="NCBI Taxonomy" id="412755"/>
    <lineage>
        <taxon>unclassified sequences</taxon>
        <taxon>metagenomes</taxon>
        <taxon>ecological metagenomes</taxon>
    </lineage>
</organism>
<proteinExistence type="predicted"/>